<dbReference type="Proteomes" id="UP000886289">
    <property type="component" value="Unassembled WGS sequence"/>
</dbReference>
<organism evidence="1">
    <name type="scientific">Desulfofervidus auxilii</name>
    <dbReference type="NCBI Taxonomy" id="1621989"/>
    <lineage>
        <taxon>Bacteria</taxon>
        <taxon>Pseudomonadati</taxon>
        <taxon>Thermodesulfobacteriota</taxon>
        <taxon>Candidatus Desulfofervidia</taxon>
        <taxon>Candidatus Desulfofervidales</taxon>
        <taxon>Candidatus Desulfofervidaceae</taxon>
        <taxon>Candidatus Desulfofervidus</taxon>
    </lineage>
</organism>
<reference evidence="1" key="1">
    <citation type="journal article" date="2020" name="mSystems">
        <title>Genome- and Community-Level Interaction Insights into Carbon Utilization and Element Cycling Functions of Hydrothermarchaeota in Hydrothermal Sediment.</title>
        <authorList>
            <person name="Zhou Z."/>
            <person name="Liu Y."/>
            <person name="Xu W."/>
            <person name="Pan J."/>
            <person name="Luo Z.H."/>
            <person name="Li M."/>
        </authorList>
    </citation>
    <scope>NUCLEOTIDE SEQUENCE [LARGE SCALE GENOMIC DNA]</scope>
    <source>
        <strain evidence="1">HyVt-233</strain>
    </source>
</reference>
<accession>A0A7C0U225</accession>
<protein>
    <submittedName>
        <fullName evidence="1">Uncharacterized protein</fullName>
    </submittedName>
</protein>
<gene>
    <name evidence="1" type="ORF">ENG63_02315</name>
</gene>
<name>A0A7C0U225_DESA2</name>
<proteinExistence type="predicted"/>
<sequence length="136" mass="15637">MYDKIKIHQLNKKGVYVVIFNFKMRGNQVKINPAILSSITKKDLEKGIQAGNKGREEAYFVEFKGQLVPLKRFFYVLLKKCGYNYTLLDFTTQDALRVIRKLGIPLKCKKKSIWDLAGSLSIGGNALEDERKIYES</sequence>
<dbReference type="AlphaFoldDB" id="A0A7C0U225"/>
<evidence type="ECO:0000313" key="1">
    <source>
        <dbReference type="EMBL" id="HDD43682.1"/>
    </source>
</evidence>
<dbReference type="EMBL" id="DRBS01000086">
    <property type="protein sequence ID" value="HDD43682.1"/>
    <property type="molecule type" value="Genomic_DNA"/>
</dbReference>
<comment type="caution">
    <text evidence="1">The sequence shown here is derived from an EMBL/GenBank/DDBJ whole genome shotgun (WGS) entry which is preliminary data.</text>
</comment>